<dbReference type="PATRIC" id="fig|34073.19.peg.5769"/>
<gene>
    <name evidence="1" type="ORF">VPARA_56270</name>
</gene>
<dbReference type="Proteomes" id="UP000035170">
    <property type="component" value="Unassembled WGS sequence"/>
</dbReference>
<proteinExistence type="predicted"/>
<dbReference type="SUPFAM" id="SSF51182">
    <property type="entry name" value="RmlC-like cupins"/>
    <property type="match status" value="1"/>
</dbReference>
<dbReference type="RefSeq" id="WP_047786874.1">
    <property type="nucleotide sequence ID" value="NZ_JZWI01000036.1"/>
</dbReference>
<dbReference type="EMBL" id="JZWI01000036">
    <property type="protein sequence ID" value="KLN53311.1"/>
    <property type="molecule type" value="Genomic_DNA"/>
</dbReference>
<dbReference type="Gene3D" id="2.60.120.10">
    <property type="entry name" value="Jelly Rolls"/>
    <property type="match status" value="1"/>
</dbReference>
<reference evidence="1 2" key="1">
    <citation type="submission" date="2015-03" db="EMBL/GenBank/DDBJ databases">
        <title>Genome sequence of Variovorax paradoxus TBEA6.</title>
        <authorList>
            <person name="Poehlein A."/>
            <person name="Schuldes J."/>
            <person name="Wuebbeler J.H."/>
            <person name="Hiessl S."/>
            <person name="Steinbuechel A."/>
            <person name="Daniel R."/>
        </authorList>
    </citation>
    <scope>NUCLEOTIDE SEQUENCE [LARGE SCALE GENOMIC DNA]</scope>
    <source>
        <strain evidence="1 2">TBEA6</strain>
    </source>
</reference>
<evidence type="ECO:0008006" key="3">
    <source>
        <dbReference type="Google" id="ProtNLM"/>
    </source>
</evidence>
<name>A0A0H2LUC0_VARPD</name>
<comment type="caution">
    <text evidence="1">The sequence shown here is derived from an EMBL/GenBank/DDBJ whole genome shotgun (WGS) entry which is preliminary data.</text>
</comment>
<keyword evidence="2" id="KW-1185">Reference proteome</keyword>
<dbReference type="InterPro" id="IPR014710">
    <property type="entry name" value="RmlC-like_jellyroll"/>
</dbReference>
<evidence type="ECO:0000313" key="2">
    <source>
        <dbReference type="Proteomes" id="UP000035170"/>
    </source>
</evidence>
<dbReference type="AlphaFoldDB" id="A0A0H2LUC0"/>
<sequence length="111" mass="11766">MALTHASSGQVVNLGALDGQATETCALLKARDIEIMWLVLPAGKQVPSHAVSTSMTLQCMRGKVEVQLDGNVKLLEADQVMYLAGGVPHGLLALEDARLLMTIVLPASRTD</sequence>
<evidence type="ECO:0000313" key="1">
    <source>
        <dbReference type="EMBL" id="KLN53311.1"/>
    </source>
</evidence>
<dbReference type="InterPro" id="IPR011051">
    <property type="entry name" value="RmlC_Cupin_sf"/>
</dbReference>
<organism evidence="1 2">
    <name type="scientific">Variovorax paradoxus</name>
    <dbReference type="NCBI Taxonomy" id="34073"/>
    <lineage>
        <taxon>Bacteria</taxon>
        <taxon>Pseudomonadati</taxon>
        <taxon>Pseudomonadota</taxon>
        <taxon>Betaproteobacteria</taxon>
        <taxon>Burkholderiales</taxon>
        <taxon>Comamonadaceae</taxon>
        <taxon>Variovorax</taxon>
    </lineage>
</organism>
<accession>A0A0H2LUC0</accession>
<protein>
    <recommendedName>
        <fullName evidence="3">Cupin domain-containing protein</fullName>
    </recommendedName>
</protein>